<dbReference type="GO" id="GO:0020037">
    <property type="term" value="F:heme binding"/>
    <property type="evidence" value="ECO:0007669"/>
    <property type="project" value="InterPro"/>
</dbReference>
<dbReference type="InterPro" id="IPR017927">
    <property type="entry name" value="FAD-bd_FR_type"/>
</dbReference>
<dbReference type="InterPro" id="IPR001433">
    <property type="entry name" value="OxRdtase_FAD/NAD-bd"/>
</dbReference>
<dbReference type="Pfam" id="PF00042">
    <property type="entry name" value="Globin"/>
    <property type="match status" value="1"/>
</dbReference>
<comment type="caution">
    <text evidence="19">The sequence shown here is derived from an EMBL/GenBank/DDBJ whole genome shotgun (WGS) entry which is preliminary data.</text>
</comment>
<keyword evidence="6" id="KW-0349">Heme</keyword>
<dbReference type="PROSITE" id="PS01033">
    <property type="entry name" value="GLOBIN"/>
    <property type="match status" value="1"/>
</dbReference>
<dbReference type="SUPFAM" id="SSF46458">
    <property type="entry name" value="Globin-like"/>
    <property type="match status" value="1"/>
</dbReference>
<keyword evidence="11" id="KW-0560">Oxidoreductase</keyword>
<evidence type="ECO:0000256" key="5">
    <source>
        <dbReference type="ARBA" id="ARBA00022575"/>
    </source>
</evidence>
<dbReference type="CDD" id="cd06184">
    <property type="entry name" value="flavohem_like_fad_nad_binding"/>
    <property type="match status" value="1"/>
</dbReference>
<evidence type="ECO:0000256" key="8">
    <source>
        <dbReference type="ARBA" id="ARBA00022723"/>
    </source>
</evidence>
<evidence type="ECO:0000259" key="18">
    <source>
        <dbReference type="PROSITE" id="PS51384"/>
    </source>
</evidence>
<sequence length="420" mass="46382">MVNNKQQTIIMSLTPDQVKLIKATVPVLKEHGNTITSHFYQLMLEENPSLNSVFNQTHQKTGHQAGALAGSLYAYASHIDDLGVLAPAVEKICHKHASMYVRPEHYEVVGTYLLRAMGDVLGAALTPDILEAWGVAYWQLANIMIKQEDTLYKSAGPWTSWRDFRISKKVPESEEITSFYLSPVDGKPLPSYLPGQYISVATSVPSLHHDQNRQYSLSGAPSSQHYRISVKRESAVQKGDLTHPAYISNILHGEKQEGDILQVSHPYGEFFADPKNTGKGALVLISAGVGITPMISILDTFTQEKSDRRISFIHATRSSGVQAFGPHVRDITSSHSNVSATIFNKLPAEGAKQGVDFDFATRMDLDVLEKKKDLCLQDKEACYYICGPSGFMTDMGDKLKSFGVEDARIKLEIFGTGNMS</sequence>
<gene>
    <name evidence="19" type="ORF">D6C78_09463</name>
</gene>
<dbReference type="PROSITE" id="PS51384">
    <property type="entry name" value="FAD_FR"/>
    <property type="match status" value="1"/>
</dbReference>
<comment type="cofactor">
    <cofactor evidence="1">
        <name>heme b</name>
        <dbReference type="ChEBI" id="CHEBI:60344"/>
    </cofactor>
</comment>
<dbReference type="Gene3D" id="2.40.30.10">
    <property type="entry name" value="Translation factors"/>
    <property type="match status" value="1"/>
</dbReference>
<dbReference type="InterPro" id="IPR017938">
    <property type="entry name" value="Riboflavin_synthase-like_b-brl"/>
</dbReference>
<comment type="catalytic activity">
    <reaction evidence="15">
        <text>2 nitric oxide + NADPH + 2 O2 = 2 nitrate + NADP(+) + H(+)</text>
        <dbReference type="Rhea" id="RHEA:19465"/>
        <dbReference type="ChEBI" id="CHEBI:15378"/>
        <dbReference type="ChEBI" id="CHEBI:15379"/>
        <dbReference type="ChEBI" id="CHEBI:16480"/>
        <dbReference type="ChEBI" id="CHEBI:17632"/>
        <dbReference type="ChEBI" id="CHEBI:57783"/>
        <dbReference type="ChEBI" id="CHEBI:58349"/>
        <dbReference type="EC" id="1.14.12.17"/>
    </reaction>
</comment>
<evidence type="ECO:0000256" key="1">
    <source>
        <dbReference type="ARBA" id="ARBA00001970"/>
    </source>
</evidence>
<comment type="similarity">
    <text evidence="3">In the C-terminal section; belongs to the flavoprotein pyridine nucleotide cytochrome reductase family.</text>
</comment>
<comment type="cofactor">
    <cofactor evidence="2">
        <name>FAD</name>
        <dbReference type="ChEBI" id="CHEBI:57692"/>
    </cofactor>
</comment>
<keyword evidence="10" id="KW-0521">NADP</keyword>
<dbReference type="EC" id="1.14.12.17" evidence="4"/>
<dbReference type="CDD" id="cd08922">
    <property type="entry name" value="FHb-globin"/>
    <property type="match status" value="1"/>
</dbReference>
<dbReference type="PANTHER" id="PTHR43396">
    <property type="entry name" value="FLAVOHEMOPROTEIN"/>
    <property type="match status" value="1"/>
</dbReference>
<dbReference type="GO" id="GO:0046210">
    <property type="term" value="P:nitric oxide catabolic process"/>
    <property type="evidence" value="ECO:0007669"/>
    <property type="project" value="TreeGrafter"/>
</dbReference>
<dbReference type="Pfam" id="PF00175">
    <property type="entry name" value="NAD_binding_1"/>
    <property type="match status" value="1"/>
</dbReference>
<dbReference type="InterPro" id="IPR012292">
    <property type="entry name" value="Globin/Proto"/>
</dbReference>
<dbReference type="PANTHER" id="PTHR43396:SF3">
    <property type="entry name" value="FLAVOHEMOPROTEIN"/>
    <property type="match status" value="1"/>
</dbReference>
<evidence type="ECO:0000256" key="11">
    <source>
        <dbReference type="ARBA" id="ARBA00023002"/>
    </source>
</evidence>
<dbReference type="Gene3D" id="3.40.50.80">
    <property type="entry name" value="Nucleotide-binding domain of ferredoxin-NADP reductase (FNR) module"/>
    <property type="match status" value="1"/>
</dbReference>
<evidence type="ECO:0000256" key="4">
    <source>
        <dbReference type="ARBA" id="ARBA00012229"/>
    </source>
</evidence>
<keyword evidence="9" id="KW-0274">FAD</keyword>
<feature type="domain" description="FAD-binding FR-type" evidence="18">
    <location>
        <begin position="159"/>
        <end position="273"/>
    </location>
</feature>
<dbReference type="Proteomes" id="UP000308724">
    <property type="component" value="Unassembled WGS sequence"/>
</dbReference>
<feature type="domain" description="Globin" evidence="17">
    <location>
        <begin position="12"/>
        <end position="149"/>
    </location>
</feature>
<dbReference type="InterPro" id="IPR001709">
    <property type="entry name" value="Flavoprot_Pyr_Nucl_cyt_Rdtase"/>
</dbReference>
<dbReference type="InterPro" id="IPR009050">
    <property type="entry name" value="Globin-like_sf"/>
</dbReference>
<dbReference type="FunFam" id="1.10.490.10:FF:000003">
    <property type="entry name" value="Flavohemoprotein"/>
    <property type="match status" value="1"/>
</dbReference>
<dbReference type="GO" id="GO:0009636">
    <property type="term" value="P:response to toxic substance"/>
    <property type="evidence" value="ECO:0007669"/>
    <property type="project" value="UniProtKB-KW"/>
</dbReference>
<evidence type="ECO:0000256" key="3">
    <source>
        <dbReference type="ARBA" id="ARBA00006401"/>
    </source>
</evidence>
<reference evidence="19 20" key="1">
    <citation type="submission" date="2018-10" db="EMBL/GenBank/DDBJ databases">
        <title>Fifty Aureobasidium pullulans genomes reveal a recombining polyextremotolerant generalist.</title>
        <authorList>
            <person name="Gostincar C."/>
            <person name="Turk M."/>
            <person name="Zajc J."/>
            <person name="Gunde-Cimerman N."/>
        </authorList>
    </citation>
    <scope>NUCLEOTIDE SEQUENCE [LARGE SCALE GENOMIC DNA]</scope>
    <source>
        <strain evidence="19 20">EXF-1645</strain>
    </source>
</reference>
<dbReference type="GO" id="GO:0046872">
    <property type="term" value="F:metal ion binding"/>
    <property type="evidence" value="ECO:0007669"/>
    <property type="project" value="UniProtKB-KW"/>
</dbReference>
<dbReference type="SUPFAM" id="SSF63380">
    <property type="entry name" value="Riboflavin synthase domain-like"/>
    <property type="match status" value="1"/>
</dbReference>
<evidence type="ECO:0000256" key="2">
    <source>
        <dbReference type="ARBA" id="ARBA00001974"/>
    </source>
</evidence>
<evidence type="ECO:0000256" key="12">
    <source>
        <dbReference type="ARBA" id="ARBA00023004"/>
    </source>
</evidence>
<keyword evidence="5" id="KW-0216">Detoxification</keyword>
<protein>
    <recommendedName>
        <fullName evidence="4">nitric oxide dioxygenase</fullName>
        <ecNumber evidence="4">1.14.12.17</ecNumber>
    </recommendedName>
</protein>
<comment type="catalytic activity">
    <reaction evidence="14">
        <text>2 nitric oxide + NADH + 2 O2 = 2 nitrate + NAD(+) + H(+)</text>
        <dbReference type="Rhea" id="RHEA:19469"/>
        <dbReference type="ChEBI" id="CHEBI:15378"/>
        <dbReference type="ChEBI" id="CHEBI:15379"/>
        <dbReference type="ChEBI" id="CHEBI:16480"/>
        <dbReference type="ChEBI" id="CHEBI:17632"/>
        <dbReference type="ChEBI" id="CHEBI:57540"/>
        <dbReference type="ChEBI" id="CHEBI:57945"/>
        <dbReference type="EC" id="1.14.12.17"/>
    </reaction>
</comment>
<dbReference type="GO" id="GO:0019825">
    <property type="term" value="F:oxygen binding"/>
    <property type="evidence" value="ECO:0007669"/>
    <property type="project" value="InterPro"/>
</dbReference>
<keyword evidence="12" id="KW-0408">Iron</keyword>
<evidence type="ECO:0000256" key="6">
    <source>
        <dbReference type="ARBA" id="ARBA00022617"/>
    </source>
</evidence>
<evidence type="ECO:0000256" key="16">
    <source>
        <dbReference type="ARBA" id="ARBA00056398"/>
    </source>
</evidence>
<evidence type="ECO:0000256" key="9">
    <source>
        <dbReference type="ARBA" id="ARBA00022827"/>
    </source>
</evidence>
<name>A0A4T0B968_AURPU</name>
<evidence type="ECO:0000256" key="13">
    <source>
        <dbReference type="ARBA" id="ARBA00023027"/>
    </source>
</evidence>
<dbReference type="InterPro" id="IPR000971">
    <property type="entry name" value="Globin"/>
</dbReference>
<proteinExistence type="inferred from homology"/>
<dbReference type="NCBIfam" id="NF009805">
    <property type="entry name" value="PRK13289.1"/>
    <property type="match status" value="1"/>
</dbReference>
<evidence type="ECO:0000256" key="10">
    <source>
        <dbReference type="ARBA" id="ARBA00022857"/>
    </source>
</evidence>
<dbReference type="PRINTS" id="PR00371">
    <property type="entry name" value="FPNCR"/>
</dbReference>
<dbReference type="GO" id="GO:0071500">
    <property type="term" value="P:cellular response to nitrosative stress"/>
    <property type="evidence" value="ECO:0007669"/>
    <property type="project" value="TreeGrafter"/>
</dbReference>
<evidence type="ECO:0000256" key="14">
    <source>
        <dbReference type="ARBA" id="ARBA00048649"/>
    </source>
</evidence>
<evidence type="ECO:0000259" key="17">
    <source>
        <dbReference type="PROSITE" id="PS01033"/>
    </source>
</evidence>
<dbReference type="EMBL" id="QZBZ01000341">
    <property type="protein sequence ID" value="TIA30629.1"/>
    <property type="molecule type" value="Genomic_DNA"/>
</dbReference>
<evidence type="ECO:0000313" key="19">
    <source>
        <dbReference type="EMBL" id="TIA30629.1"/>
    </source>
</evidence>
<dbReference type="FunFam" id="2.40.30.10:FF:000034">
    <property type="entry name" value="Flavohemoprotein"/>
    <property type="match status" value="1"/>
</dbReference>
<dbReference type="GO" id="GO:0071949">
    <property type="term" value="F:FAD binding"/>
    <property type="evidence" value="ECO:0007669"/>
    <property type="project" value="TreeGrafter"/>
</dbReference>
<dbReference type="Gene3D" id="1.10.490.10">
    <property type="entry name" value="Globins"/>
    <property type="match status" value="1"/>
</dbReference>
<keyword evidence="13" id="KW-0520">NAD</keyword>
<dbReference type="AlphaFoldDB" id="A0A4T0B968"/>
<keyword evidence="8" id="KW-0479">Metal-binding</keyword>
<organism evidence="19 20">
    <name type="scientific">Aureobasidium pullulans</name>
    <name type="common">Black yeast</name>
    <name type="synonym">Pullularia pullulans</name>
    <dbReference type="NCBI Taxonomy" id="5580"/>
    <lineage>
        <taxon>Eukaryota</taxon>
        <taxon>Fungi</taxon>
        <taxon>Dikarya</taxon>
        <taxon>Ascomycota</taxon>
        <taxon>Pezizomycotina</taxon>
        <taxon>Dothideomycetes</taxon>
        <taxon>Dothideomycetidae</taxon>
        <taxon>Dothideales</taxon>
        <taxon>Saccotheciaceae</taxon>
        <taxon>Aureobasidium</taxon>
    </lineage>
</organism>
<keyword evidence="7" id="KW-0285">Flavoprotein</keyword>
<dbReference type="FunFam" id="3.40.50.80:FF:000010">
    <property type="entry name" value="Flavohemoprotein"/>
    <property type="match status" value="1"/>
</dbReference>
<accession>A0A4T0B968</accession>
<comment type="function">
    <text evidence="16">In the presence of oxygen and NADH, it has NADH oxidase activity, which leads to the generation of superoxide and H(2)O(2). Under anaerobic conditions, it also exhibits nitric oxide reductase and FAD reductase activities. However, all these reactions are much lower than NOD activity.</text>
</comment>
<evidence type="ECO:0000256" key="7">
    <source>
        <dbReference type="ARBA" id="ARBA00022630"/>
    </source>
</evidence>
<dbReference type="SUPFAM" id="SSF52343">
    <property type="entry name" value="Ferredoxin reductase-like, C-terminal NADP-linked domain"/>
    <property type="match status" value="1"/>
</dbReference>
<evidence type="ECO:0000313" key="20">
    <source>
        <dbReference type="Proteomes" id="UP000308724"/>
    </source>
</evidence>
<dbReference type="InterPro" id="IPR039261">
    <property type="entry name" value="FNR_nucleotide-bd"/>
</dbReference>
<dbReference type="GO" id="GO:0008941">
    <property type="term" value="F:nitric oxide dioxygenase NAD(P)H activity"/>
    <property type="evidence" value="ECO:0007669"/>
    <property type="project" value="UniProtKB-EC"/>
</dbReference>
<evidence type="ECO:0000256" key="15">
    <source>
        <dbReference type="ARBA" id="ARBA00049433"/>
    </source>
</evidence>